<comment type="cofactor">
    <cofactor evidence="1">
        <name>Zn(2+)</name>
        <dbReference type="ChEBI" id="CHEBI:29105"/>
    </cofactor>
</comment>
<evidence type="ECO:0000256" key="1">
    <source>
        <dbReference type="ARBA" id="ARBA00001947"/>
    </source>
</evidence>
<dbReference type="PANTHER" id="PTHR43175:SF3">
    <property type="entry name" value="CARBON DISULFIDE HYDROLASE"/>
    <property type="match status" value="1"/>
</dbReference>
<dbReference type="SUPFAM" id="SSF53056">
    <property type="entry name" value="beta-carbonic anhydrase, cab"/>
    <property type="match status" value="1"/>
</dbReference>
<dbReference type="CDD" id="cd03379">
    <property type="entry name" value="beta_CA_cladeD"/>
    <property type="match status" value="1"/>
</dbReference>
<evidence type="ECO:0000256" key="2">
    <source>
        <dbReference type="ARBA" id="ARBA00006217"/>
    </source>
</evidence>
<dbReference type="Gene3D" id="3.40.1050.10">
    <property type="entry name" value="Carbonic anhydrase"/>
    <property type="match status" value="1"/>
</dbReference>
<dbReference type="SMART" id="SM00947">
    <property type="entry name" value="Pro_CA"/>
    <property type="match status" value="1"/>
</dbReference>
<reference evidence="6 7" key="1">
    <citation type="journal article" date="2024" name="IMA Fungus">
        <title>IMA Genome - F19 : A genome assembly and annotation guide to empower mycologists, including annotated draft genome sequences of Ceratocystis pirilliformis, Diaporthe australafricana, Fusarium ophioides, Paecilomyces lecythidis, and Sporothrix stenoceras.</title>
        <authorList>
            <person name="Aylward J."/>
            <person name="Wilson A.M."/>
            <person name="Visagie C.M."/>
            <person name="Spraker J."/>
            <person name="Barnes I."/>
            <person name="Buitendag C."/>
            <person name="Ceriani C."/>
            <person name="Del Mar Angel L."/>
            <person name="du Plessis D."/>
            <person name="Fuchs T."/>
            <person name="Gasser K."/>
            <person name="Kramer D."/>
            <person name="Li W."/>
            <person name="Munsamy K."/>
            <person name="Piso A."/>
            <person name="Price J.L."/>
            <person name="Sonnekus B."/>
            <person name="Thomas C."/>
            <person name="van der Nest A."/>
            <person name="van Dijk A."/>
            <person name="van Heerden A."/>
            <person name="van Vuuren N."/>
            <person name="Yilmaz N."/>
            <person name="Duong T.A."/>
            <person name="van der Merwe N.A."/>
            <person name="Wingfield M.J."/>
            <person name="Wingfield B.D."/>
        </authorList>
    </citation>
    <scope>NUCLEOTIDE SEQUENCE [LARGE SCALE GENOMIC DNA]</scope>
    <source>
        <strain evidence="6 7">CMW 18167</strain>
    </source>
</reference>
<evidence type="ECO:0000313" key="6">
    <source>
        <dbReference type="EMBL" id="KAL1875087.1"/>
    </source>
</evidence>
<dbReference type="PANTHER" id="PTHR43175">
    <property type="entry name" value="CARBONIC ANHYDRASE"/>
    <property type="match status" value="1"/>
</dbReference>
<organism evidence="6 7">
    <name type="scientific">Paecilomyces lecythidis</name>
    <dbReference type="NCBI Taxonomy" id="3004212"/>
    <lineage>
        <taxon>Eukaryota</taxon>
        <taxon>Fungi</taxon>
        <taxon>Dikarya</taxon>
        <taxon>Ascomycota</taxon>
        <taxon>Pezizomycotina</taxon>
        <taxon>Eurotiomycetes</taxon>
        <taxon>Eurotiomycetidae</taxon>
        <taxon>Eurotiales</taxon>
        <taxon>Thermoascaceae</taxon>
        <taxon>Paecilomyces</taxon>
    </lineage>
</organism>
<keyword evidence="7" id="KW-1185">Reference proteome</keyword>
<accession>A0ABR3XGN1</accession>
<dbReference type="Proteomes" id="UP001583193">
    <property type="component" value="Unassembled WGS sequence"/>
</dbReference>
<protein>
    <recommendedName>
        <fullName evidence="5">Carbonic anhydrase</fullName>
        <ecNumber evidence="5">4.2.1.1</ecNumber>
    </recommendedName>
    <alternativeName>
        <fullName evidence="5">Carbonate dehydratase</fullName>
    </alternativeName>
</protein>
<evidence type="ECO:0000256" key="5">
    <source>
        <dbReference type="RuleBase" id="RU003956"/>
    </source>
</evidence>
<sequence>MPTALDKRVLDNNRKFASGPKNGSLNIKPASKLVIVTCMDCRIDPIAMCGFNTGEATIIRNAGAHAGEAVRSALLATHVLGAEDIYIVKHTDCGLLGVTTEFAHDVIKRNLDPAVSEAVDNFAIFPIGDLEKSAAEDVEYFRQHLLLSPKVRVTGWIYDTDSGKLSQVVE</sequence>
<dbReference type="InterPro" id="IPR001765">
    <property type="entry name" value="Carbonic_anhydrase"/>
</dbReference>
<evidence type="ECO:0000256" key="4">
    <source>
        <dbReference type="ARBA" id="ARBA00022833"/>
    </source>
</evidence>
<comment type="caution">
    <text evidence="6">The sequence shown here is derived from an EMBL/GenBank/DDBJ whole genome shotgun (WGS) entry which is preliminary data.</text>
</comment>
<comment type="function">
    <text evidence="5">Reversible hydration of carbon dioxide.</text>
</comment>
<evidence type="ECO:0000256" key="3">
    <source>
        <dbReference type="ARBA" id="ARBA00022723"/>
    </source>
</evidence>
<name>A0ABR3XGN1_9EURO</name>
<keyword evidence="5" id="KW-0456">Lyase</keyword>
<keyword evidence="4 5" id="KW-0862">Zinc</keyword>
<dbReference type="Pfam" id="PF00484">
    <property type="entry name" value="Pro_CA"/>
    <property type="match status" value="1"/>
</dbReference>
<keyword evidence="3" id="KW-0479">Metal-binding</keyword>
<dbReference type="InterPro" id="IPR036874">
    <property type="entry name" value="Carbonic_anhydrase_sf"/>
</dbReference>
<proteinExistence type="inferred from homology"/>
<dbReference type="EMBL" id="JAVDPF010000018">
    <property type="protein sequence ID" value="KAL1875087.1"/>
    <property type="molecule type" value="Genomic_DNA"/>
</dbReference>
<dbReference type="EC" id="4.2.1.1" evidence="5"/>
<gene>
    <name evidence="6" type="ORF">Plec18167_005757</name>
</gene>
<comment type="catalytic activity">
    <reaction evidence="5">
        <text>hydrogencarbonate + H(+) = CO2 + H2O</text>
        <dbReference type="Rhea" id="RHEA:10748"/>
        <dbReference type="ChEBI" id="CHEBI:15377"/>
        <dbReference type="ChEBI" id="CHEBI:15378"/>
        <dbReference type="ChEBI" id="CHEBI:16526"/>
        <dbReference type="ChEBI" id="CHEBI:17544"/>
        <dbReference type="EC" id="4.2.1.1"/>
    </reaction>
</comment>
<comment type="similarity">
    <text evidence="2 5">Belongs to the beta-class carbonic anhydrase family.</text>
</comment>
<evidence type="ECO:0000313" key="7">
    <source>
        <dbReference type="Proteomes" id="UP001583193"/>
    </source>
</evidence>